<evidence type="ECO:0000256" key="1">
    <source>
        <dbReference type="ARBA" id="ARBA00010515"/>
    </source>
</evidence>
<sequence>MVMGDTSKQSEAVRRHWTVARLALVQPDGDHPDNESWGDLTAEPREVDYLEITAGGLPAMWAVPRNSAADRVLLCMHGGGFLGGSIYSHRKLFGHLAKAVGARALIFDYSLAPVHTHPTQVDEATTVYRWLLEHGISADHIVFTGDSAGGGLSITTQLRARDRGLPLPAAAMPFSPWVDMEVIGESYTTNRDRDPYFYQESVRQFAGLFLGENGDPREPFANPLYADLSGLGPIYIQVGADETLLDDAHRLAEHARTAGVDVRLDVFPGMLHTFQMAAGRAPEADDAIRRMAEWARPRLGLATSTGRR</sequence>
<dbReference type="InterPro" id="IPR050300">
    <property type="entry name" value="GDXG_lipolytic_enzyme"/>
</dbReference>
<dbReference type="InterPro" id="IPR002168">
    <property type="entry name" value="Lipase_GDXG_HIS_AS"/>
</dbReference>
<dbReference type="Proteomes" id="UP000295680">
    <property type="component" value="Unassembled WGS sequence"/>
</dbReference>
<keyword evidence="5" id="KW-1185">Reference proteome</keyword>
<dbReference type="InterPro" id="IPR013094">
    <property type="entry name" value="AB_hydrolase_3"/>
</dbReference>
<dbReference type="PANTHER" id="PTHR48081">
    <property type="entry name" value="AB HYDROLASE SUPERFAMILY PROTEIN C4A8.06C"/>
    <property type="match status" value="1"/>
</dbReference>
<evidence type="ECO:0000256" key="2">
    <source>
        <dbReference type="ARBA" id="ARBA00022801"/>
    </source>
</evidence>
<evidence type="ECO:0000313" key="4">
    <source>
        <dbReference type="EMBL" id="TCO62713.1"/>
    </source>
</evidence>
<dbReference type="EMBL" id="SLWS01000002">
    <property type="protein sequence ID" value="TCO62713.1"/>
    <property type="molecule type" value="Genomic_DNA"/>
</dbReference>
<dbReference type="InterPro" id="IPR029058">
    <property type="entry name" value="AB_hydrolase_fold"/>
</dbReference>
<evidence type="ECO:0000313" key="5">
    <source>
        <dbReference type="Proteomes" id="UP000295680"/>
    </source>
</evidence>
<feature type="domain" description="Alpha/beta hydrolase fold-3" evidence="3">
    <location>
        <begin position="73"/>
        <end position="275"/>
    </location>
</feature>
<dbReference type="SUPFAM" id="SSF53474">
    <property type="entry name" value="alpha/beta-Hydrolases"/>
    <property type="match status" value="1"/>
</dbReference>
<name>A0A4R2JR33_9PSEU</name>
<organism evidence="4 5">
    <name type="scientific">Actinocrispum wychmicini</name>
    <dbReference type="NCBI Taxonomy" id="1213861"/>
    <lineage>
        <taxon>Bacteria</taxon>
        <taxon>Bacillati</taxon>
        <taxon>Actinomycetota</taxon>
        <taxon>Actinomycetes</taxon>
        <taxon>Pseudonocardiales</taxon>
        <taxon>Pseudonocardiaceae</taxon>
        <taxon>Actinocrispum</taxon>
    </lineage>
</organism>
<gene>
    <name evidence="4" type="ORF">EV192_102852</name>
</gene>
<dbReference type="Pfam" id="PF07859">
    <property type="entry name" value="Abhydrolase_3"/>
    <property type="match status" value="1"/>
</dbReference>
<reference evidence="4 5" key="1">
    <citation type="submission" date="2019-03" db="EMBL/GenBank/DDBJ databases">
        <title>Genomic Encyclopedia of Type Strains, Phase IV (KMG-IV): sequencing the most valuable type-strain genomes for metagenomic binning, comparative biology and taxonomic classification.</title>
        <authorList>
            <person name="Goeker M."/>
        </authorList>
    </citation>
    <scope>NUCLEOTIDE SEQUENCE [LARGE SCALE GENOMIC DNA]</scope>
    <source>
        <strain evidence="4 5">DSM 45934</strain>
    </source>
</reference>
<protein>
    <submittedName>
        <fullName evidence="4">Acetyl esterase/lipase</fullName>
    </submittedName>
</protein>
<dbReference type="Gene3D" id="3.40.50.1820">
    <property type="entry name" value="alpha/beta hydrolase"/>
    <property type="match status" value="1"/>
</dbReference>
<dbReference type="PROSITE" id="PS01173">
    <property type="entry name" value="LIPASE_GDXG_HIS"/>
    <property type="match status" value="1"/>
</dbReference>
<evidence type="ECO:0000259" key="3">
    <source>
        <dbReference type="Pfam" id="PF07859"/>
    </source>
</evidence>
<dbReference type="AlphaFoldDB" id="A0A4R2JR33"/>
<accession>A0A4R2JR33</accession>
<comment type="caution">
    <text evidence="4">The sequence shown here is derived from an EMBL/GenBank/DDBJ whole genome shotgun (WGS) entry which is preliminary data.</text>
</comment>
<dbReference type="GO" id="GO:0004806">
    <property type="term" value="F:triacylglycerol lipase activity"/>
    <property type="evidence" value="ECO:0007669"/>
    <property type="project" value="TreeGrafter"/>
</dbReference>
<proteinExistence type="inferred from homology"/>
<keyword evidence="2" id="KW-0378">Hydrolase</keyword>
<comment type="similarity">
    <text evidence="1">Belongs to the 'GDXG' lipolytic enzyme family.</text>
</comment>
<dbReference type="PANTHER" id="PTHR48081:SF30">
    <property type="entry name" value="ACETYL-HYDROLASE LIPR-RELATED"/>
    <property type="match status" value="1"/>
</dbReference>